<protein>
    <submittedName>
        <fullName evidence="1">Uncharacterized protein</fullName>
    </submittedName>
</protein>
<evidence type="ECO:0000313" key="2">
    <source>
        <dbReference type="Proteomes" id="UP000326396"/>
    </source>
</evidence>
<name>A0A5N6PQ16_9ASTR</name>
<gene>
    <name evidence="1" type="ORF">E3N88_06920</name>
</gene>
<comment type="caution">
    <text evidence="1">The sequence shown here is derived from an EMBL/GenBank/DDBJ whole genome shotgun (WGS) entry which is preliminary data.</text>
</comment>
<keyword evidence="2" id="KW-1185">Reference proteome</keyword>
<dbReference type="Proteomes" id="UP000326396">
    <property type="component" value="Linkage Group LG11"/>
</dbReference>
<dbReference type="EMBL" id="SZYD01000003">
    <property type="protein sequence ID" value="KAD6796024.1"/>
    <property type="molecule type" value="Genomic_DNA"/>
</dbReference>
<organism evidence="1 2">
    <name type="scientific">Mikania micrantha</name>
    <name type="common">bitter vine</name>
    <dbReference type="NCBI Taxonomy" id="192012"/>
    <lineage>
        <taxon>Eukaryota</taxon>
        <taxon>Viridiplantae</taxon>
        <taxon>Streptophyta</taxon>
        <taxon>Embryophyta</taxon>
        <taxon>Tracheophyta</taxon>
        <taxon>Spermatophyta</taxon>
        <taxon>Magnoliopsida</taxon>
        <taxon>eudicotyledons</taxon>
        <taxon>Gunneridae</taxon>
        <taxon>Pentapetalae</taxon>
        <taxon>asterids</taxon>
        <taxon>campanulids</taxon>
        <taxon>Asterales</taxon>
        <taxon>Asteraceae</taxon>
        <taxon>Asteroideae</taxon>
        <taxon>Heliantheae alliance</taxon>
        <taxon>Eupatorieae</taxon>
        <taxon>Mikania</taxon>
    </lineage>
</organism>
<sequence length="114" mass="13200">MAASSSNYKYQKCEEAIEMLLKGQEKENKDDRIMRNSMCMMNELVIADIRTNISTLSDLLDESEEDGGVIAREYMLEQLRINEDIQGDVKLLLDGTIDKMMKKKREGVRMIKNF</sequence>
<reference evidence="1 2" key="1">
    <citation type="submission" date="2019-05" db="EMBL/GenBank/DDBJ databases">
        <title>Mikania micrantha, genome provides insights into the molecular mechanism of rapid growth.</title>
        <authorList>
            <person name="Liu B."/>
        </authorList>
    </citation>
    <scope>NUCLEOTIDE SEQUENCE [LARGE SCALE GENOMIC DNA]</scope>
    <source>
        <strain evidence="1">NLD-2019</strain>
        <tissue evidence="1">Leaf</tissue>
    </source>
</reference>
<proteinExistence type="predicted"/>
<accession>A0A5N6PQ16</accession>
<dbReference type="AlphaFoldDB" id="A0A5N6PQ16"/>
<evidence type="ECO:0000313" key="1">
    <source>
        <dbReference type="EMBL" id="KAD6796024.1"/>
    </source>
</evidence>